<evidence type="ECO:0000256" key="7">
    <source>
        <dbReference type="ARBA" id="ARBA00023136"/>
    </source>
</evidence>
<evidence type="ECO:0000256" key="1">
    <source>
        <dbReference type="ARBA" id="ARBA00022475"/>
    </source>
</evidence>
<sequence length="241" mass="26008">MKICYNENMLVNLILLFIAYLLGSIPSGLWIGQAFFNINIREHGSGNTGTTNTFRILGPKAGTIVFVIDFLKGTLAALLPLIFHAQGISPIVFGLMAVLGHTFPIFAQFKGGKAVATSAGMLLGVAPAFCLYLVLIFASSLYLTSMVSFSSVLAAALAILGALLFPAIGIILPSYDWLFTVIIVFLGNFVIIRHKENIQRILKKEENLVPFGLNLTKQKKGAGKNSTGQKKSSSSRPRTVD</sequence>
<comment type="subcellular location">
    <subcellularLocation>
        <location evidence="10">Cell membrane</location>
        <topology evidence="10">Multi-pass membrane protein</topology>
    </subcellularLocation>
</comment>
<dbReference type="EC" id="2.3.1.275" evidence="10"/>
<dbReference type="GO" id="GO:0043772">
    <property type="term" value="F:acyl-phosphate glycerol-3-phosphate acyltransferase activity"/>
    <property type="evidence" value="ECO:0007669"/>
    <property type="project" value="UniProtKB-UniRule"/>
</dbReference>
<evidence type="ECO:0000256" key="4">
    <source>
        <dbReference type="ARBA" id="ARBA00022692"/>
    </source>
</evidence>
<keyword evidence="5 10" id="KW-1133">Transmembrane helix</keyword>
<feature type="region of interest" description="Disordered" evidence="11">
    <location>
        <begin position="218"/>
        <end position="241"/>
    </location>
</feature>
<evidence type="ECO:0000256" key="5">
    <source>
        <dbReference type="ARBA" id="ARBA00022989"/>
    </source>
</evidence>
<dbReference type="GO" id="GO:0008654">
    <property type="term" value="P:phospholipid biosynthetic process"/>
    <property type="evidence" value="ECO:0007669"/>
    <property type="project" value="UniProtKB-UniRule"/>
</dbReference>
<feature type="compositionally biased region" description="Polar residues" evidence="11">
    <location>
        <begin position="224"/>
        <end position="241"/>
    </location>
</feature>
<feature type="transmembrane region" description="Helical" evidence="10">
    <location>
        <begin position="121"/>
        <end position="144"/>
    </location>
</feature>
<evidence type="ECO:0000256" key="8">
    <source>
        <dbReference type="ARBA" id="ARBA00023209"/>
    </source>
</evidence>
<evidence type="ECO:0000313" key="13">
    <source>
        <dbReference type="Proteomes" id="UP000072794"/>
    </source>
</evidence>
<dbReference type="Pfam" id="PF02660">
    <property type="entry name" value="G3P_acyltransf"/>
    <property type="match status" value="1"/>
</dbReference>
<dbReference type="Proteomes" id="UP000072794">
    <property type="component" value="Unassembled WGS sequence"/>
</dbReference>
<dbReference type="EMBL" id="FIHA01000013">
    <property type="protein sequence ID" value="CYU79176.1"/>
    <property type="molecule type" value="Genomic_DNA"/>
</dbReference>
<keyword evidence="4 10" id="KW-0812">Transmembrane</keyword>
<evidence type="ECO:0000256" key="6">
    <source>
        <dbReference type="ARBA" id="ARBA00023098"/>
    </source>
</evidence>
<evidence type="ECO:0000256" key="2">
    <source>
        <dbReference type="ARBA" id="ARBA00022516"/>
    </source>
</evidence>
<keyword evidence="6 10" id="KW-0443">Lipid metabolism</keyword>
<dbReference type="SMART" id="SM01207">
    <property type="entry name" value="G3P_acyltransf"/>
    <property type="match status" value="1"/>
</dbReference>
<keyword evidence="7 10" id="KW-0472">Membrane</keyword>
<dbReference type="NCBIfam" id="TIGR00023">
    <property type="entry name" value="glycerol-3-phosphate 1-O-acyltransferase PlsY"/>
    <property type="match status" value="1"/>
</dbReference>
<dbReference type="InterPro" id="IPR003811">
    <property type="entry name" value="G3P_acylTferase_PlsY"/>
</dbReference>
<protein>
    <recommendedName>
        <fullName evidence="10">Glycerol-3-phosphate acyltransferase</fullName>
    </recommendedName>
    <alternativeName>
        <fullName evidence="10">Acyl-PO4 G3P acyltransferase</fullName>
    </alternativeName>
    <alternativeName>
        <fullName evidence="10">Acyl-phosphate--glycerol-3-phosphate acyltransferase</fullName>
    </alternativeName>
    <alternativeName>
        <fullName evidence="10">G3P acyltransferase</fullName>
        <shortName evidence="10">GPAT</shortName>
        <ecNumber evidence="10">2.3.1.275</ecNumber>
    </alternativeName>
    <alternativeName>
        <fullName evidence="10">Lysophosphatidic acid synthase</fullName>
        <shortName evidence="10">LPA synthase</shortName>
    </alternativeName>
</protein>
<evidence type="ECO:0000256" key="9">
    <source>
        <dbReference type="ARBA" id="ARBA00023264"/>
    </source>
</evidence>
<keyword evidence="8 10" id="KW-0594">Phospholipid biosynthesis</keyword>
<comment type="subunit">
    <text evidence="10">Probably interacts with PlsX.</text>
</comment>
<dbReference type="UniPathway" id="UPA00085"/>
<feature type="transmembrane region" description="Helical" evidence="10">
    <location>
        <begin position="177"/>
        <end position="194"/>
    </location>
</feature>
<feature type="transmembrane region" description="Helical" evidence="10">
    <location>
        <begin position="151"/>
        <end position="171"/>
    </location>
</feature>
<keyword evidence="12" id="KW-0012">Acyltransferase</keyword>
<accession>A0A0Z8FEV3</accession>
<comment type="catalytic activity">
    <reaction evidence="10">
        <text>an acyl phosphate + sn-glycerol 3-phosphate = a 1-acyl-sn-glycero-3-phosphate + phosphate</text>
        <dbReference type="Rhea" id="RHEA:34075"/>
        <dbReference type="ChEBI" id="CHEBI:43474"/>
        <dbReference type="ChEBI" id="CHEBI:57597"/>
        <dbReference type="ChEBI" id="CHEBI:57970"/>
        <dbReference type="ChEBI" id="CHEBI:59918"/>
        <dbReference type="EC" id="2.3.1.275"/>
    </reaction>
</comment>
<dbReference type="PANTHER" id="PTHR30309">
    <property type="entry name" value="INNER MEMBRANE PROTEIN YGIH"/>
    <property type="match status" value="1"/>
</dbReference>
<dbReference type="AlphaFoldDB" id="A0A0Z8FEV3"/>
<keyword evidence="9 10" id="KW-1208">Phospholipid metabolism</keyword>
<name>A0A0Z8FEV3_STRSU</name>
<dbReference type="PANTHER" id="PTHR30309:SF0">
    <property type="entry name" value="GLYCEROL-3-PHOSPHATE ACYLTRANSFERASE-RELATED"/>
    <property type="match status" value="1"/>
</dbReference>
<comment type="pathway">
    <text evidence="10">Lipid metabolism; phospholipid metabolism.</text>
</comment>
<comment type="function">
    <text evidence="10">Catalyzes the transfer of an acyl group from acyl-phosphate (acyl-PO(4)) to glycerol-3-phosphate (G3P) to form lysophosphatidic acid (LPA). This enzyme utilizes acyl-phosphate as fatty acyl donor, but not acyl-CoA or acyl-ACP.</text>
</comment>
<dbReference type="HAMAP" id="MF_01043">
    <property type="entry name" value="PlsY"/>
    <property type="match status" value="1"/>
</dbReference>
<dbReference type="GO" id="GO:0005886">
    <property type="term" value="C:plasma membrane"/>
    <property type="evidence" value="ECO:0007669"/>
    <property type="project" value="UniProtKB-SubCell"/>
</dbReference>
<keyword evidence="1 10" id="KW-1003">Cell membrane</keyword>
<evidence type="ECO:0000313" key="12">
    <source>
        <dbReference type="EMBL" id="CYU79176.1"/>
    </source>
</evidence>
<feature type="transmembrane region" description="Helical" evidence="10">
    <location>
        <begin position="12"/>
        <end position="36"/>
    </location>
</feature>
<feature type="transmembrane region" description="Helical" evidence="10">
    <location>
        <begin position="91"/>
        <end position="109"/>
    </location>
</feature>
<keyword evidence="2 10" id="KW-0444">Lipid biosynthesis</keyword>
<comment type="similarity">
    <text evidence="10">Belongs to the PlsY family.</text>
</comment>
<reference evidence="12 13" key="1">
    <citation type="submission" date="2016-02" db="EMBL/GenBank/DDBJ databases">
        <authorList>
            <consortium name="Pathogen Informatics"/>
        </authorList>
    </citation>
    <scope>NUCLEOTIDE SEQUENCE [LARGE SCALE GENOMIC DNA]</scope>
    <source>
        <strain evidence="12 13">LSS52</strain>
    </source>
</reference>
<gene>
    <name evidence="10 12" type="primary">plsY</name>
    <name evidence="12" type="ORF">ERS132414_00859</name>
</gene>
<organism evidence="12 13">
    <name type="scientific">Streptococcus suis</name>
    <dbReference type="NCBI Taxonomy" id="1307"/>
    <lineage>
        <taxon>Bacteria</taxon>
        <taxon>Bacillati</taxon>
        <taxon>Bacillota</taxon>
        <taxon>Bacilli</taxon>
        <taxon>Lactobacillales</taxon>
        <taxon>Streptococcaceae</taxon>
        <taxon>Streptococcus</taxon>
    </lineage>
</organism>
<keyword evidence="3 10" id="KW-0808">Transferase</keyword>
<evidence type="ECO:0000256" key="11">
    <source>
        <dbReference type="SAM" id="MobiDB-lite"/>
    </source>
</evidence>
<evidence type="ECO:0000256" key="3">
    <source>
        <dbReference type="ARBA" id="ARBA00022679"/>
    </source>
</evidence>
<evidence type="ECO:0000256" key="10">
    <source>
        <dbReference type="HAMAP-Rule" id="MF_01043"/>
    </source>
</evidence>
<proteinExistence type="inferred from homology"/>
<feature type="transmembrane region" description="Helical" evidence="10">
    <location>
        <begin position="56"/>
        <end position="79"/>
    </location>
</feature>